<protein>
    <submittedName>
        <fullName evidence="2">Uncharacterized protein</fullName>
    </submittedName>
</protein>
<evidence type="ECO:0000256" key="1">
    <source>
        <dbReference type="SAM" id="SignalP"/>
    </source>
</evidence>
<evidence type="ECO:0000313" key="2">
    <source>
        <dbReference type="EMBL" id="PUZ68254.1"/>
    </source>
</evidence>
<dbReference type="Gramene" id="PUZ68254">
    <property type="protein sequence ID" value="PUZ68254"/>
    <property type="gene ID" value="GQ55_2G010800"/>
</dbReference>
<accession>A0A2T7EKA7</accession>
<keyword evidence="1" id="KW-0732">Signal</keyword>
<dbReference type="EMBL" id="CM009750">
    <property type="protein sequence ID" value="PUZ68254.1"/>
    <property type="molecule type" value="Genomic_DNA"/>
</dbReference>
<evidence type="ECO:0000313" key="3">
    <source>
        <dbReference type="Proteomes" id="UP000244336"/>
    </source>
</evidence>
<organism evidence="2 3">
    <name type="scientific">Panicum hallii var. hallii</name>
    <dbReference type="NCBI Taxonomy" id="1504633"/>
    <lineage>
        <taxon>Eukaryota</taxon>
        <taxon>Viridiplantae</taxon>
        <taxon>Streptophyta</taxon>
        <taxon>Embryophyta</taxon>
        <taxon>Tracheophyta</taxon>
        <taxon>Spermatophyta</taxon>
        <taxon>Magnoliopsida</taxon>
        <taxon>Liliopsida</taxon>
        <taxon>Poales</taxon>
        <taxon>Poaceae</taxon>
        <taxon>PACMAD clade</taxon>
        <taxon>Panicoideae</taxon>
        <taxon>Panicodae</taxon>
        <taxon>Paniceae</taxon>
        <taxon>Panicinae</taxon>
        <taxon>Panicum</taxon>
        <taxon>Panicum sect. Panicum</taxon>
    </lineage>
</organism>
<name>A0A2T7EKA7_9POAL</name>
<gene>
    <name evidence="2" type="ORF">GQ55_2G010800</name>
</gene>
<reference evidence="2 3" key="1">
    <citation type="submission" date="2018-04" db="EMBL/GenBank/DDBJ databases">
        <title>WGS assembly of Panicum hallii var. hallii HAL2.</title>
        <authorList>
            <person name="Lovell J."/>
            <person name="Jenkins J."/>
            <person name="Lowry D."/>
            <person name="Mamidi S."/>
            <person name="Sreedasyam A."/>
            <person name="Weng X."/>
            <person name="Barry K."/>
            <person name="Bonette J."/>
            <person name="Campitelli B."/>
            <person name="Daum C."/>
            <person name="Gordon S."/>
            <person name="Gould B."/>
            <person name="Lipzen A."/>
            <person name="MacQueen A."/>
            <person name="Palacio-Mejia J."/>
            <person name="Plott C."/>
            <person name="Shakirov E."/>
            <person name="Shu S."/>
            <person name="Yoshinaga Y."/>
            <person name="Zane M."/>
            <person name="Rokhsar D."/>
            <person name="Grimwood J."/>
            <person name="Schmutz J."/>
            <person name="Juenger T."/>
        </authorList>
    </citation>
    <scope>NUCLEOTIDE SEQUENCE [LARGE SCALE GENOMIC DNA]</scope>
    <source>
        <strain evidence="3">cv. HAL2</strain>
    </source>
</reference>
<feature type="chain" id="PRO_5015618258" evidence="1">
    <location>
        <begin position="25"/>
        <end position="67"/>
    </location>
</feature>
<proteinExistence type="predicted"/>
<sequence>MHGTLGFTTMHLSRLCMWLREVCSNGDATWAQSRVVDLVDALLPADALVAGSDPMWLPSWMVVRSFL</sequence>
<dbReference type="Proteomes" id="UP000244336">
    <property type="component" value="Chromosome 2"/>
</dbReference>
<feature type="signal peptide" evidence="1">
    <location>
        <begin position="1"/>
        <end position="24"/>
    </location>
</feature>
<keyword evidence="3" id="KW-1185">Reference proteome</keyword>
<dbReference type="AlphaFoldDB" id="A0A2T7EKA7"/>